<reference evidence="2" key="1">
    <citation type="submission" date="2023-06" db="EMBL/GenBank/DDBJ databases">
        <authorList>
            <person name="Kurt Z."/>
        </authorList>
    </citation>
    <scope>NUCLEOTIDE SEQUENCE</scope>
</reference>
<dbReference type="AlphaFoldDB" id="A0AA86NC44"/>
<feature type="region of interest" description="Disordered" evidence="1">
    <location>
        <begin position="159"/>
        <end position="251"/>
    </location>
</feature>
<sequence>MNTFATMLQNNKFLSNSAEQQQNRTNLLTGGIRLIKPQNRYQPLSERLSSLYHLGNADDLVQKFQKQKLNPQIQDELQKSELEPKQQYTNQLQSKLFSQFNAPQEQIVPEQQEVQDEQQDSENYFQSEIQIPVKASSIRFKAPTFQSIGSNQQQVQVAPLQKQQSAQQEEDTFEVTESVVQKHVKPKTVVRNQINPLPKQPQQQQQPQQQIQQQTEESDDLCLTQTSAFVKTTKRPQKQIKPTNKITKTDLKQTIQEPQIIQSAQFDKIKINSPKMNKQKQKVESDEEQEIAVMNQSKSIKKPKPKMESKKIESDFEEEEEYNSFKKKTVKDQKSMSTYIADENDYTVGNKIQRVQSPLKRAKEEIRGVRIPDSDDEDDMPVQRQPQYNQFNKNGRNEVKKQTNISKREQAILDFLGK</sequence>
<organism evidence="2">
    <name type="scientific">Hexamita inflata</name>
    <dbReference type="NCBI Taxonomy" id="28002"/>
    <lineage>
        <taxon>Eukaryota</taxon>
        <taxon>Metamonada</taxon>
        <taxon>Diplomonadida</taxon>
        <taxon>Hexamitidae</taxon>
        <taxon>Hexamitinae</taxon>
        <taxon>Hexamita</taxon>
    </lineage>
</organism>
<evidence type="ECO:0000313" key="3">
    <source>
        <dbReference type="EMBL" id="CAL6006119.1"/>
    </source>
</evidence>
<keyword evidence="4" id="KW-1185">Reference proteome</keyword>
<accession>A0AA86NC44</accession>
<feature type="compositionally biased region" description="Low complexity" evidence="1">
    <location>
        <begin position="200"/>
        <end position="214"/>
    </location>
</feature>
<protein>
    <submittedName>
        <fullName evidence="3">Hypothetical_protein</fullName>
    </submittedName>
</protein>
<feature type="compositionally biased region" description="Polar residues" evidence="1">
    <location>
        <begin position="240"/>
        <end position="251"/>
    </location>
</feature>
<gene>
    <name evidence="3" type="ORF">HINF_LOCUS20003</name>
    <name evidence="2" type="ORF">HINF_LOCUS4273</name>
</gene>
<name>A0AA86NC44_9EUKA</name>
<evidence type="ECO:0000313" key="4">
    <source>
        <dbReference type="Proteomes" id="UP001642409"/>
    </source>
</evidence>
<dbReference type="EMBL" id="CATOUU010000108">
    <property type="protein sequence ID" value="CAI9916628.1"/>
    <property type="molecule type" value="Genomic_DNA"/>
</dbReference>
<dbReference type="Proteomes" id="UP001642409">
    <property type="component" value="Unassembled WGS sequence"/>
</dbReference>
<comment type="caution">
    <text evidence="2">The sequence shown here is derived from an EMBL/GenBank/DDBJ whole genome shotgun (WGS) entry which is preliminary data.</text>
</comment>
<feature type="region of interest" description="Disordered" evidence="1">
    <location>
        <begin position="271"/>
        <end position="315"/>
    </location>
</feature>
<reference evidence="3 4" key="2">
    <citation type="submission" date="2024-07" db="EMBL/GenBank/DDBJ databases">
        <authorList>
            <person name="Akdeniz Z."/>
        </authorList>
    </citation>
    <scope>NUCLEOTIDE SEQUENCE [LARGE SCALE GENOMIC DNA]</scope>
</reference>
<proteinExistence type="predicted"/>
<evidence type="ECO:0000256" key="1">
    <source>
        <dbReference type="SAM" id="MobiDB-lite"/>
    </source>
</evidence>
<dbReference type="EMBL" id="CAXDID020000053">
    <property type="protein sequence ID" value="CAL6006119.1"/>
    <property type="molecule type" value="Genomic_DNA"/>
</dbReference>
<evidence type="ECO:0000313" key="2">
    <source>
        <dbReference type="EMBL" id="CAI9916628.1"/>
    </source>
</evidence>
<feature type="region of interest" description="Disordered" evidence="1">
    <location>
        <begin position="366"/>
        <end position="388"/>
    </location>
</feature>
<feature type="compositionally biased region" description="Basic and acidic residues" evidence="1">
    <location>
        <begin position="305"/>
        <end position="314"/>
    </location>
</feature>